<evidence type="ECO:0000259" key="3">
    <source>
        <dbReference type="Pfam" id="PF05157"/>
    </source>
</evidence>
<dbReference type="InterPro" id="IPR001482">
    <property type="entry name" value="T2SS/T4SS_dom"/>
</dbReference>
<dbReference type="OrthoDB" id="503913at2"/>
<gene>
    <name evidence="4" type="ORF">D5R40_23945</name>
</gene>
<feature type="region of interest" description="Disordered" evidence="1">
    <location>
        <begin position="102"/>
        <end position="138"/>
    </location>
</feature>
<evidence type="ECO:0000313" key="5">
    <source>
        <dbReference type="Proteomes" id="UP000269154"/>
    </source>
</evidence>
<keyword evidence="5" id="KW-1185">Reference proteome</keyword>
<dbReference type="Pfam" id="PF00437">
    <property type="entry name" value="T2SSE"/>
    <property type="match status" value="1"/>
</dbReference>
<evidence type="ECO:0000313" key="4">
    <source>
        <dbReference type="EMBL" id="RQH30290.1"/>
    </source>
</evidence>
<dbReference type="Pfam" id="PF05157">
    <property type="entry name" value="MshEN"/>
    <property type="match status" value="1"/>
</dbReference>
<feature type="domain" description="Type II secretion system protein GspE N-terminal" evidence="3">
    <location>
        <begin position="20"/>
        <end position="74"/>
    </location>
</feature>
<dbReference type="Gene3D" id="3.30.450.90">
    <property type="match status" value="1"/>
</dbReference>
<reference evidence="4 5" key="1">
    <citation type="journal article" date="2018" name="ACS Chem. Biol.">
        <title>Ketoreductase domain dysfunction expands chemodiversity: malyngamide biosynthesis in the cyanobacterium Okeania hirsuta.</title>
        <authorList>
            <person name="Moss N.A."/>
            <person name="Leao T."/>
            <person name="Rankin M."/>
            <person name="McCullough T.M."/>
            <person name="Qu P."/>
            <person name="Korobeynikov A."/>
            <person name="Smith J.L."/>
            <person name="Gerwick L."/>
            <person name="Gerwick W.H."/>
        </authorList>
    </citation>
    <scope>NUCLEOTIDE SEQUENCE [LARGE SCALE GENOMIC DNA]</scope>
    <source>
        <strain evidence="4 5">PAB10Feb10-1</strain>
    </source>
</reference>
<dbReference type="RefSeq" id="WP_124155291.1">
    <property type="nucleotide sequence ID" value="NZ_CAWOLW010000088.1"/>
</dbReference>
<dbReference type="AlphaFoldDB" id="A0A3N6PM88"/>
<dbReference type="EMBL" id="RCBY01000178">
    <property type="protein sequence ID" value="RQH30290.1"/>
    <property type="molecule type" value="Genomic_DNA"/>
</dbReference>
<sequence>MPAYNKNNREKQMDYPHVFALIDNILPFEACLHYQILPLSIEGSRVRLGVVDIKDSSATNYARRLLSYLNCSLVMEEISSEFQRSILSSYLNYIGHQKSVISSSSQPKLPKNNHKQIDHHQSTKKEENQQLSEQKKTTNQEILTKKTQDSQQQKLQPQAQKISQNHLCDILELLLPKSQKSICLEAIANLEPKKLLRELMVSVLESGIGRLYFGQQESQGKILWSQDGVLKSVVENLEREKIEGVINELKILTKMSSIPIKKPRQVEIERIYQNNHLLLRLRVMPGAYGEQATLQVLRGAALKFYQQQKLYLLSQDTLKLGKQLQIKINQIYCRQHLAPFQLNSLLTLQKLLNNVEHQVECIISQQNNQNL</sequence>
<dbReference type="Proteomes" id="UP000269154">
    <property type="component" value="Unassembled WGS sequence"/>
</dbReference>
<feature type="compositionally biased region" description="Basic and acidic residues" evidence="1">
    <location>
        <begin position="115"/>
        <end position="138"/>
    </location>
</feature>
<dbReference type="InterPro" id="IPR007831">
    <property type="entry name" value="T2SS_GspE_N"/>
</dbReference>
<accession>A0A3N6PM88</accession>
<organism evidence="4 5">
    <name type="scientific">Okeania hirsuta</name>
    <dbReference type="NCBI Taxonomy" id="1458930"/>
    <lineage>
        <taxon>Bacteria</taxon>
        <taxon>Bacillati</taxon>
        <taxon>Cyanobacteriota</taxon>
        <taxon>Cyanophyceae</taxon>
        <taxon>Oscillatoriophycideae</taxon>
        <taxon>Oscillatoriales</taxon>
        <taxon>Microcoleaceae</taxon>
        <taxon>Okeania</taxon>
    </lineage>
</organism>
<comment type="caution">
    <text evidence="4">The sequence shown here is derived from an EMBL/GenBank/DDBJ whole genome shotgun (WGS) entry which is preliminary data.</text>
</comment>
<evidence type="ECO:0000259" key="2">
    <source>
        <dbReference type="Pfam" id="PF00437"/>
    </source>
</evidence>
<protein>
    <submittedName>
        <fullName evidence="4">Uncharacterized protein</fullName>
    </submittedName>
</protein>
<name>A0A3N6PM88_9CYAN</name>
<feature type="domain" description="Bacterial type II secretion system protein E" evidence="2">
    <location>
        <begin position="194"/>
        <end position="325"/>
    </location>
</feature>
<evidence type="ECO:0000256" key="1">
    <source>
        <dbReference type="SAM" id="MobiDB-lite"/>
    </source>
</evidence>
<proteinExistence type="predicted"/>